<dbReference type="InterPro" id="IPR009100">
    <property type="entry name" value="AcylCoA_DH/oxidase_NM_dom_sf"/>
</dbReference>
<evidence type="ECO:0008006" key="10">
    <source>
        <dbReference type="Google" id="ProtNLM"/>
    </source>
</evidence>
<dbReference type="SUPFAM" id="SSF47203">
    <property type="entry name" value="Acyl-CoA dehydrogenase C-terminal domain-like"/>
    <property type="match status" value="1"/>
</dbReference>
<dbReference type="PANTHER" id="PTHR36117:SF3">
    <property type="entry name" value="4-HYDROXYPHENYLACETATE 3-MONOOXYGENASE-RELATED"/>
    <property type="match status" value="1"/>
</dbReference>
<feature type="domain" description="HpaB/PvcC/4-BUDH C-terminal" evidence="6">
    <location>
        <begin position="276"/>
        <end position="475"/>
    </location>
</feature>
<dbReference type="InterPro" id="IPR004925">
    <property type="entry name" value="HpaB/PvcC/4-BUDH"/>
</dbReference>
<dbReference type="InterPro" id="IPR024677">
    <property type="entry name" value="HpaB/PvcC"/>
</dbReference>
<dbReference type="Gene3D" id="1.10.3140.10">
    <property type="entry name" value="4-hydroxybutyryl-coa dehydratase, domain 1"/>
    <property type="match status" value="1"/>
</dbReference>
<feature type="binding site" evidence="5">
    <location>
        <position position="185"/>
    </location>
    <ligand>
        <name>FAD</name>
        <dbReference type="ChEBI" id="CHEBI:57692"/>
    </ligand>
</feature>
<dbReference type="GO" id="GO:0016627">
    <property type="term" value="F:oxidoreductase activity, acting on the CH-CH group of donors"/>
    <property type="evidence" value="ECO:0007669"/>
    <property type="project" value="InterPro"/>
</dbReference>
<protein>
    <recommendedName>
        <fullName evidence="10">Pyoverdin chromophore biosynthetic protein pvcC</fullName>
    </recommendedName>
</protein>
<keyword evidence="2 5" id="KW-0274">FAD</keyword>
<keyword evidence="1" id="KW-0285">Flavoprotein</keyword>
<sequence>MVLPFTGSEYLESLRDAREVWIYGERIEDVTTHPAFATAARMMARMYDALHDPAVRDDLITPLDGGGFTHRFFNPATSAEDLIKSRDAIAAWAKMSYGWMGRSPEYKASLLATLGVNADFYGDYADNARAWFQKARERVYFFNHAIINPPVDRNLSPDESSDVFLSLDRETDGGIIVSGAKAVATGSALTHYNFIGQTSQVTNEDLALTFIVPIHAPGVKLICRPSYPMSALKNGTPFDYPLSSRFDENDSVLVLDQVFVPWEDVFIYRDTAKTKSFMGRSGFVPNSCFQACTRLAVKLDFLTGLLVKGVEATGSLDFRGVRAQIGEVLAWRNTLWALSDAMARNPEPWVNGAVLPNSRYALAYRVMSTMAYSRYREVVQQVVASGLIYVNSSAADFQNPELRPDLDRYFRGSQSDAEERMKVMKLLWDATGSEFGGRHELYERNYLGSHEFVRLDAFFSSLGNGDLNDCVDMVEDCMDEYDLNGWTAPDLAEAHAAAQQTLASETAQQPT</sequence>
<dbReference type="RefSeq" id="WP_237378567.1">
    <property type="nucleotide sequence ID" value="NZ_CP071793.1"/>
</dbReference>
<dbReference type="PIRSF" id="PIRSF500125">
    <property type="entry name" value="4_HPA_large"/>
    <property type="match status" value="1"/>
</dbReference>
<dbReference type="Proteomes" id="UP000663929">
    <property type="component" value="Chromosome"/>
</dbReference>
<dbReference type="InterPro" id="IPR024674">
    <property type="entry name" value="HpaB/PvcC/4-BUDH_N"/>
</dbReference>
<dbReference type="Gene3D" id="1.20.140.10">
    <property type="entry name" value="Butyryl-CoA Dehydrogenase, subunit A, domain 3"/>
    <property type="match status" value="1"/>
</dbReference>
<accession>A0A8A4TFQ8</accession>
<dbReference type="FunFam" id="2.40.110.10:FF:000026">
    <property type="entry name" value="4-hydroxyphenylacetate 3-monooxygenase oxygenase component"/>
    <property type="match status" value="1"/>
</dbReference>
<feature type="domain" description="HpaB/PvcC/4-BUDH N-terminal" evidence="7">
    <location>
        <begin position="6"/>
        <end position="267"/>
    </location>
</feature>
<dbReference type="Gene3D" id="2.40.110.10">
    <property type="entry name" value="Butyryl-CoA Dehydrogenase, subunit A, domain 2"/>
    <property type="match status" value="1"/>
</dbReference>
<evidence type="ECO:0000259" key="7">
    <source>
        <dbReference type="Pfam" id="PF11794"/>
    </source>
</evidence>
<dbReference type="SUPFAM" id="SSF56645">
    <property type="entry name" value="Acyl-CoA dehydrogenase NM domain-like"/>
    <property type="match status" value="1"/>
</dbReference>
<dbReference type="Pfam" id="PF11794">
    <property type="entry name" value="HpaB_N"/>
    <property type="match status" value="1"/>
</dbReference>
<dbReference type="InterPro" id="IPR036250">
    <property type="entry name" value="AcylCo_DH-like_C"/>
</dbReference>
<proteinExistence type="inferred from homology"/>
<dbReference type="KEGG" id="scor:J3U87_25325"/>
<evidence type="ECO:0000256" key="1">
    <source>
        <dbReference type="ARBA" id="ARBA00022630"/>
    </source>
</evidence>
<dbReference type="AlphaFoldDB" id="A0A8A4TFQ8"/>
<feature type="binding site" evidence="5">
    <location>
        <begin position="144"/>
        <end position="146"/>
    </location>
    <ligand>
        <name>FAD</name>
        <dbReference type="ChEBI" id="CHEBI:57692"/>
    </ligand>
</feature>
<reference evidence="8" key="1">
    <citation type="submission" date="2021-03" db="EMBL/GenBank/DDBJ databases">
        <title>Acanthopleuribacteraceae sp. M133.</title>
        <authorList>
            <person name="Wang G."/>
        </authorList>
    </citation>
    <scope>NUCLEOTIDE SEQUENCE</scope>
    <source>
        <strain evidence="8">M133</strain>
    </source>
</reference>
<evidence type="ECO:0000259" key="6">
    <source>
        <dbReference type="Pfam" id="PF03241"/>
    </source>
</evidence>
<evidence type="ECO:0000256" key="2">
    <source>
        <dbReference type="ARBA" id="ARBA00022827"/>
    </source>
</evidence>
<evidence type="ECO:0000313" key="8">
    <source>
        <dbReference type="EMBL" id="QTD48919.1"/>
    </source>
</evidence>
<dbReference type="PANTHER" id="PTHR36117">
    <property type="entry name" value="4-HYDROXYPHENYLACETATE 3-MONOOXYGENASE-RELATED"/>
    <property type="match status" value="1"/>
</dbReference>
<dbReference type="InterPro" id="IPR024719">
    <property type="entry name" value="HpaB/PvcC/4-BUDH_C"/>
</dbReference>
<name>A0A8A4TFQ8_SULCO</name>
<evidence type="ECO:0000256" key="4">
    <source>
        <dbReference type="ARBA" id="ARBA00061227"/>
    </source>
</evidence>
<evidence type="ECO:0000256" key="3">
    <source>
        <dbReference type="ARBA" id="ARBA00023002"/>
    </source>
</evidence>
<dbReference type="Pfam" id="PF03241">
    <property type="entry name" value="HpaB"/>
    <property type="match status" value="1"/>
</dbReference>
<evidence type="ECO:0000256" key="5">
    <source>
        <dbReference type="PIRSR" id="PIRSR000331-2"/>
    </source>
</evidence>
<comment type="similarity">
    <text evidence="4">Belongs to the FADH(2)-utilizing monooxygenase family.</text>
</comment>
<organism evidence="8 9">
    <name type="scientific">Sulfidibacter corallicola</name>
    <dbReference type="NCBI Taxonomy" id="2818388"/>
    <lineage>
        <taxon>Bacteria</taxon>
        <taxon>Pseudomonadati</taxon>
        <taxon>Acidobacteriota</taxon>
        <taxon>Holophagae</taxon>
        <taxon>Acanthopleuribacterales</taxon>
        <taxon>Acanthopleuribacteraceae</taxon>
        <taxon>Sulfidibacter</taxon>
    </lineage>
</organism>
<dbReference type="EMBL" id="CP071793">
    <property type="protein sequence ID" value="QTD48919.1"/>
    <property type="molecule type" value="Genomic_DNA"/>
</dbReference>
<gene>
    <name evidence="8" type="ORF">J3U87_25325</name>
</gene>
<keyword evidence="3" id="KW-0560">Oxidoreductase</keyword>
<keyword evidence="9" id="KW-1185">Reference proteome</keyword>
<evidence type="ECO:0000313" key="9">
    <source>
        <dbReference type="Proteomes" id="UP000663929"/>
    </source>
</evidence>
<dbReference type="InterPro" id="IPR046373">
    <property type="entry name" value="Acyl-CoA_Oxase/DH_mid-dom_sf"/>
</dbReference>
<dbReference type="PIRSF" id="PIRSF000331">
    <property type="entry name" value="HpaA_HpaB"/>
    <property type="match status" value="1"/>
</dbReference>